<feature type="transmembrane region" description="Helical" evidence="1">
    <location>
        <begin position="21"/>
        <end position="47"/>
    </location>
</feature>
<keyword evidence="3" id="KW-1185">Reference proteome</keyword>
<evidence type="ECO:0000256" key="1">
    <source>
        <dbReference type="SAM" id="Phobius"/>
    </source>
</evidence>
<sequence length="48" mass="5777">MKDFIKLLKNIFSREPFEQDIHIRFSLSVEQIVFIILVLLGLIYVFIH</sequence>
<keyword evidence="1" id="KW-1133">Transmembrane helix</keyword>
<organism evidence="2 3">
    <name type="scientific">Riemerella columbipharyngis</name>
    <dbReference type="NCBI Taxonomy" id="1071918"/>
    <lineage>
        <taxon>Bacteria</taxon>
        <taxon>Pseudomonadati</taxon>
        <taxon>Bacteroidota</taxon>
        <taxon>Flavobacteriia</taxon>
        <taxon>Flavobacteriales</taxon>
        <taxon>Weeksellaceae</taxon>
        <taxon>Riemerella</taxon>
    </lineage>
</organism>
<dbReference type="Proteomes" id="UP000198517">
    <property type="component" value="Unassembled WGS sequence"/>
</dbReference>
<keyword evidence="1" id="KW-0472">Membrane</keyword>
<reference evidence="2 3" key="1">
    <citation type="submission" date="2016-10" db="EMBL/GenBank/DDBJ databases">
        <authorList>
            <person name="de Groot N.N."/>
        </authorList>
    </citation>
    <scope>NUCLEOTIDE SEQUENCE [LARGE SCALE GENOMIC DNA]</scope>
    <source>
        <strain evidence="2 3">DSM 24015</strain>
    </source>
</reference>
<proteinExistence type="predicted"/>
<dbReference type="EMBL" id="FNAS01000018">
    <property type="protein sequence ID" value="SDE69551.1"/>
    <property type="molecule type" value="Genomic_DNA"/>
</dbReference>
<name>A0A1G7F0X2_9FLAO</name>
<dbReference type="AlphaFoldDB" id="A0A1G7F0X2"/>
<protein>
    <submittedName>
        <fullName evidence="2">Uncharacterized protein</fullName>
    </submittedName>
</protein>
<gene>
    <name evidence="2" type="ORF">SAMN05421544_11852</name>
</gene>
<keyword evidence="1" id="KW-0812">Transmembrane</keyword>
<evidence type="ECO:0000313" key="2">
    <source>
        <dbReference type="EMBL" id="SDE69551.1"/>
    </source>
</evidence>
<accession>A0A1G7F0X2</accession>
<dbReference type="STRING" id="1071918.SAMN05421544_11852"/>
<dbReference type="RefSeq" id="WP_176763292.1">
    <property type="nucleotide sequence ID" value="NZ_FNAS01000018.1"/>
</dbReference>
<evidence type="ECO:0000313" key="3">
    <source>
        <dbReference type="Proteomes" id="UP000198517"/>
    </source>
</evidence>